<accession>A0ABT7MRP1</accession>
<dbReference type="Proteomes" id="UP001230807">
    <property type="component" value="Unassembled WGS sequence"/>
</dbReference>
<sequence length="333" mass="38076">MNGAFVISLDFELNWVTFDGTTIEAYGENLLGVRQVVPSLLELFAAHQIHVTWATVGFLFYETKAELLKDLPTIQPAYRHPEYSSYNWMQHVGADEATDPYHFGKSLVDQIIATPGQTIGTHTYCHLSCLEEGVTIEAFKADLEAAKRVAARRDVPIQSIVYPRNQSSPAHFKAAQEVGIDVYRGNETHYIYRADARGDEGLGRRALRLLDAYVNLTGHHTVSWESIRQSSPYNVPSSRFLRPYVPPLRFLDRLKLRRIKRSMTHAAKTGQVFHLWWHPHNFGKHLSENMAMLSEIVAHYEKLHQTYQFESLSMEEVADRCRPVVVSTQERHG</sequence>
<reference evidence="1 2" key="1">
    <citation type="submission" date="2023-06" db="EMBL/GenBank/DDBJ databases">
        <title>Influencing factors and mechanism of Cr(VI) reduction by facultative anaerobic Exiguobacterium sp. PY14.</title>
        <authorList>
            <person name="Zou L."/>
        </authorList>
    </citation>
    <scope>NUCLEOTIDE SEQUENCE [LARGE SCALE GENOMIC DNA]</scope>
    <source>
        <strain evidence="1 2">PY14</strain>
    </source>
</reference>
<gene>
    <name evidence="1" type="ORF">QR695_12830</name>
</gene>
<comment type="caution">
    <text evidence="1">The sequence shown here is derived from an EMBL/GenBank/DDBJ whole genome shotgun (WGS) entry which is preliminary data.</text>
</comment>
<dbReference type="EMBL" id="JASWER010000012">
    <property type="protein sequence ID" value="MDL5377885.1"/>
    <property type="molecule type" value="Genomic_DNA"/>
</dbReference>
<evidence type="ECO:0000313" key="2">
    <source>
        <dbReference type="Proteomes" id="UP001230807"/>
    </source>
</evidence>
<dbReference type="InterPro" id="IPR011330">
    <property type="entry name" value="Glyco_hydro/deAcase_b/a-brl"/>
</dbReference>
<organism evidence="1 2">
    <name type="scientific">Exiguobacterium mexicanum</name>
    <dbReference type="NCBI Taxonomy" id="340146"/>
    <lineage>
        <taxon>Bacteria</taxon>
        <taxon>Bacillati</taxon>
        <taxon>Bacillota</taxon>
        <taxon>Bacilli</taxon>
        <taxon>Bacillales</taxon>
        <taxon>Bacillales Family XII. Incertae Sedis</taxon>
        <taxon>Exiguobacterium</taxon>
    </lineage>
</organism>
<dbReference type="SUPFAM" id="SSF88713">
    <property type="entry name" value="Glycoside hydrolase/deacetylase"/>
    <property type="match status" value="1"/>
</dbReference>
<dbReference type="RefSeq" id="WP_214719288.1">
    <property type="nucleotide sequence ID" value="NZ_CP183077.1"/>
</dbReference>
<evidence type="ECO:0000313" key="1">
    <source>
        <dbReference type="EMBL" id="MDL5377885.1"/>
    </source>
</evidence>
<dbReference type="Gene3D" id="3.20.20.370">
    <property type="entry name" value="Glycoside hydrolase/deacetylase"/>
    <property type="match status" value="1"/>
</dbReference>
<protein>
    <submittedName>
        <fullName evidence="1">Polysaccharide deacetylase family protein</fullName>
    </submittedName>
</protein>
<keyword evidence="2" id="KW-1185">Reference proteome</keyword>
<name>A0ABT7MRP1_9BACL</name>
<proteinExistence type="predicted"/>
<dbReference type="CDD" id="cd10929">
    <property type="entry name" value="CE4_u5"/>
    <property type="match status" value="1"/>
</dbReference>